<gene>
    <name evidence="5" type="ORF">KK137_07300</name>
</gene>
<evidence type="ECO:0000259" key="4">
    <source>
        <dbReference type="Pfam" id="PF13439"/>
    </source>
</evidence>
<feature type="domain" description="Glycosyl transferase family 1" evidence="3">
    <location>
        <begin position="219"/>
        <end position="370"/>
    </location>
</feature>
<proteinExistence type="predicted"/>
<accession>A0ABS5W310</accession>
<evidence type="ECO:0000313" key="6">
    <source>
        <dbReference type="Proteomes" id="UP000811255"/>
    </source>
</evidence>
<evidence type="ECO:0000256" key="2">
    <source>
        <dbReference type="ARBA" id="ARBA00022679"/>
    </source>
</evidence>
<dbReference type="RefSeq" id="WP_214535483.1">
    <property type="nucleotide sequence ID" value="NZ_JAHFVK010000001.1"/>
</dbReference>
<sequence length="393" mass="41305">MRVLSISTLYPNAYQPRFGAFVARQMEALAARGDWDVTVINPIGVPPVPMGRYKSLAKAAVTDVEGGVTVHRPRFTLVPAVGGPVNPAMIVRAVLPLARRLHTLAPFDVVDAQFFYPDGPAAARIAGELGVPLSIKARGADISFWAAKGYARRRMLRAAAQATGLLAVSEALAADMAQKGFPGEKITVHYTGLDRNLFRPLGREVSRARLAVDLGVLVPSGAPLLASVGALIPRKGQQFVVRALARLPETHLLLVGAGPDRGMLGDLARGGGYADRVHFLGSLDHGLLPAVLSAADAMVLPSASEGLANAWVEALACGCPLVITDAGGARELLTSADQGRIVTRDAEAIAAAVRELLDNPPPRSAVAEGAARFSWEANAAALAEYYERLLVSA</sequence>
<dbReference type="Pfam" id="PF00534">
    <property type="entry name" value="Glycos_transf_1"/>
    <property type="match status" value="1"/>
</dbReference>
<dbReference type="InterPro" id="IPR028098">
    <property type="entry name" value="Glyco_trans_4-like_N"/>
</dbReference>
<dbReference type="Proteomes" id="UP000811255">
    <property type="component" value="Unassembled WGS sequence"/>
</dbReference>
<feature type="domain" description="Glycosyltransferase subfamily 4-like N-terminal" evidence="4">
    <location>
        <begin position="22"/>
        <end position="195"/>
    </location>
</feature>
<keyword evidence="2 5" id="KW-0808">Transferase</keyword>
<keyword evidence="6" id="KW-1185">Reference proteome</keyword>
<dbReference type="PANTHER" id="PTHR12526">
    <property type="entry name" value="GLYCOSYLTRANSFERASE"/>
    <property type="match status" value="1"/>
</dbReference>
<evidence type="ECO:0000259" key="3">
    <source>
        <dbReference type="Pfam" id="PF00534"/>
    </source>
</evidence>
<dbReference type="PANTHER" id="PTHR12526:SF510">
    <property type="entry name" value="D-INOSITOL 3-PHOSPHATE GLYCOSYLTRANSFERASE"/>
    <property type="match status" value="1"/>
</dbReference>
<protein>
    <submittedName>
        <fullName evidence="5">Glycosyltransferase</fullName>
        <ecNumber evidence="5">2.4.-.-</ecNumber>
    </submittedName>
</protein>
<comment type="caution">
    <text evidence="5">The sequence shown here is derived from an EMBL/GenBank/DDBJ whole genome shotgun (WGS) entry which is preliminary data.</text>
</comment>
<dbReference type="GO" id="GO:0016757">
    <property type="term" value="F:glycosyltransferase activity"/>
    <property type="evidence" value="ECO:0007669"/>
    <property type="project" value="UniProtKB-KW"/>
</dbReference>
<dbReference type="Pfam" id="PF13439">
    <property type="entry name" value="Glyco_transf_4"/>
    <property type="match status" value="1"/>
</dbReference>
<evidence type="ECO:0000313" key="5">
    <source>
        <dbReference type="EMBL" id="MBT2134135.1"/>
    </source>
</evidence>
<name>A0ABS5W310_9SPHN</name>
<dbReference type="EC" id="2.4.-.-" evidence="5"/>
<organism evidence="5 6">
    <name type="scientific">Croceibacterium selenioxidans</name>
    <dbReference type="NCBI Taxonomy" id="2838833"/>
    <lineage>
        <taxon>Bacteria</taxon>
        <taxon>Pseudomonadati</taxon>
        <taxon>Pseudomonadota</taxon>
        <taxon>Alphaproteobacteria</taxon>
        <taxon>Sphingomonadales</taxon>
        <taxon>Erythrobacteraceae</taxon>
        <taxon>Croceibacterium</taxon>
    </lineage>
</organism>
<evidence type="ECO:0000256" key="1">
    <source>
        <dbReference type="ARBA" id="ARBA00022676"/>
    </source>
</evidence>
<dbReference type="Gene3D" id="3.40.50.2000">
    <property type="entry name" value="Glycogen Phosphorylase B"/>
    <property type="match status" value="2"/>
</dbReference>
<dbReference type="SUPFAM" id="SSF53756">
    <property type="entry name" value="UDP-Glycosyltransferase/glycogen phosphorylase"/>
    <property type="match status" value="1"/>
</dbReference>
<dbReference type="EMBL" id="JAHFVK010000001">
    <property type="protein sequence ID" value="MBT2134135.1"/>
    <property type="molecule type" value="Genomic_DNA"/>
</dbReference>
<reference evidence="5 6" key="1">
    <citation type="submission" date="2021-05" db="EMBL/GenBank/DDBJ databases">
        <title>Croceibacterium sp. LX-88 genome sequence.</title>
        <authorList>
            <person name="Luo X."/>
        </authorList>
    </citation>
    <scope>NUCLEOTIDE SEQUENCE [LARGE SCALE GENOMIC DNA]</scope>
    <source>
        <strain evidence="5 6">LX-88</strain>
    </source>
</reference>
<dbReference type="InterPro" id="IPR001296">
    <property type="entry name" value="Glyco_trans_1"/>
</dbReference>
<keyword evidence="1 5" id="KW-0328">Glycosyltransferase</keyword>